<reference evidence="1" key="1">
    <citation type="journal article" date="2012" name="PLoS Genet.">
        <title>Comparative analysis of the genomes of two field isolates of the rice blast fungus Magnaporthe oryzae.</title>
        <authorList>
            <person name="Xue M."/>
            <person name="Yang J."/>
            <person name="Li Z."/>
            <person name="Hu S."/>
            <person name="Yao N."/>
            <person name="Dean R.A."/>
            <person name="Zhao W."/>
            <person name="Shen M."/>
            <person name="Zhang H."/>
            <person name="Li C."/>
            <person name="Liu L."/>
            <person name="Cao L."/>
            <person name="Xu X."/>
            <person name="Xing Y."/>
            <person name="Hsiang T."/>
            <person name="Zhang Z."/>
            <person name="Xu J.R."/>
            <person name="Peng Y.L."/>
        </authorList>
    </citation>
    <scope>NUCLEOTIDE SEQUENCE</scope>
    <source>
        <strain evidence="1">Y34</strain>
    </source>
</reference>
<name>A0AA97P5T1_PYRO3</name>
<proteinExistence type="predicted"/>
<dbReference type="SMR" id="A0AA97P5T1"/>
<accession>A0AA97P5T1</accession>
<dbReference type="AlphaFoldDB" id="A0AA97P5T1"/>
<sequence length="105" mass="11919">MQIMLGAHLPWAWLRHKILAASEIAHELKLDYLQPLFVLFALLDKEFVKALVSGFVRMVSMEDPVMSALNSQGKTFQVSAFQVKLKGVKKKGEKGEKPFFRRTTA</sequence>
<protein>
    <submittedName>
        <fullName evidence="1">Uncharacterized protein</fullName>
    </submittedName>
</protein>
<gene>
    <name evidence="1" type="ORF">OOU_Y34scaffold00210g15</name>
</gene>
<evidence type="ECO:0000313" key="1">
    <source>
        <dbReference type="EMBL" id="ELQ42429.1"/>
    </source>
</evidence>
<organism evidence="1">
    <name type="scientific">Pyricularia oryzae (strain Y34)</name>
    <name type="common">Rice blast fungus</name>
    <name type="synonym">Magnaporthe oryzae</name>
    <dbReference type="NCBI Taxonomy" id="1143189"/>
    <lineage>
        <taxon>Eukaryota</taxon>
        <taxon>Fungi</taxon>
        <taxon>Dikarya</taxon>
        <taxon>Ascomycota</taxon>
        <taxon>Pezizomycotina</taxon>
        <taxon>Sordariomycetes</taxon>
        <taxon>Sordariomycetidae</taxon>
        <taxon>Magnaporthales</taxon>
        <taxon>Pyriculariaceae</taxon>
        <taxon>Pyricularia</taxon>
    </lineage>
</organism>
<dbReference type="EMBL" id="JH793962">
    <property type="protein sequence ID" value="ELQ42429.1"/>
    <property type="molecule type" value="Genomic_DNA"/>
</dbReference>
<dbReference type="Proteomes" id="UP000011086">
    <property type="component" value="Unassembled WGS sequence"/>
</dbReference>